<dbReference type="SMART" id="SM00185">
    <property type="entry name" value="ARM"/>
    <property type="match status" value="7"/>
</dbReference>
<gene>
    <name evidence="2" type="primary">SPAG6_3</name>
    <name evidence="2" type="ORF">FOZ63_029919</name>
</gene>
<organism evidence="2 3">
    <name type="scientific">Perkinsus olseni</name>
    <name type="common">Perkinsus atlanticus</name>
    <dbReference type="NCBI Taxonomy" id="32597"/>
    <lineage>
        <taxon>Eukaryota</taxon>
        <taxon>Sar</taxon>
        <taxon>Alveolata</taxon>
        <taxon>Perkinsozoa</taxon>
        <taxon>Perkinsea</taxon>
        <taxon>Perkinsida</taxon>
        <taxon>Perkinsidae</taxon>
        <taxon>Perkinsus</taxon>
    </lineage>
</organism>
<dbReference type="Pfam" id="PF00514">
    <property type="entry name" value="Arm"/>
    <property type="match status" value="2"/>
</dbReference>
<dbReference type="EMBL" id="JABANO010000185">
    <property type="protein sequence ID" value="KAF4759451.1"/>
    <property type="molecule type" value="Genomic_DNA"/>
</dbReference>
<dbReference type="InterPro" id="IPR011989">
    <property type="entry name" value="ARM-like"/>
</dbReference>
<name>A0A7J6UR40_PEROL</name>
<comment type="caution">
    <text evidence="2">The sequence shown here is derived from an EMBL/GenBank/DDBJ whole genome shotgun (WGS) entry which is preliminary data.</text>
</comment>
<dbReference type="GO" id="GO:0008017">
    <property type="term" value="F:microtubule binding"/>
    <property type="evidence" value="ECO:0007669"/>
    <property type="project" value="TreeGrafter"/>
</dbReference>
<accession>A0A7J6UR40</accession>
<feature type="compositionally biased region" description="Polar residues" evidence="1">
    <location>
        <begin position="34"/>
        <end position="44"/>
    </location>
</feature>
<sequence>MRRKKKGHEKEKMRKGHSRERQKYRTRSKENKQRGNQGDGQKNTSGAADESRARSRDKRRKGDRSDKGRTSERDHRRKEGKRKKERRHKDKITGDAARSDGSEGPGKAVEHATCHGDASERTIADKLVDLTSSILARTRPLLEPTGPAGPTALTQGNAPLAVTTVTQQGTLQTGEAPPPSTASNHAAQAPPPPPRELERHDLPLMPSLPPFKPGDFAMWKETEARKAMARARALAKKKNWFFLLASVTFHRRDRSDFIHPMSRAILQVFEEYQQSRVTFVQTVAELANRPQNIDTLQNAGVMALLRPLLLDNVASIQQSAALALGRLANHSDELAESVVTHEILPQLVHGLGQQNRFFKKAAAFVLRAVAKHSPQLAQALVDSGALESLVECLEDFDPSVKEASAWALGYIARHAKELALAVVDAGAVPLLVLCFQEPELTLKRMSASALADIAKHTPELAQTVVDAGGVSLIARELGHADSGLKRQVCSCLGQVAKHNVDLAEVVVEAEVFPRILHCLKDVNEHVRKNAATCIREIARHTPDLAKLIVNAGGVAAVVDYITEARGNNRLPGIMSLGFIAAFSETLALAVIVSKGIPPLKDALINEPEDHLKAASAWSLGQIGRHGPDHSRALAEADVLRRLLAVYLHQDSSEDLKTKAKRALKSVIQKCTHLPALEPLLQEAPPNIQKYVVHQFAKVLPNDQQARRSFVQSGGLQKVQEIN</sequence>
<evidence type="ECO:0000256" key="1">
    <source>
        <dbReference type="SAM" id="MobiDB-lite"/>
    </source>
</evidence>
<evidence type="ECO:0000313" key="3">
    <source>
        <dbReference type="Proteomes" id="UP000553632"/>
    </source>
</evidence>
<dbReference type="PANTHER" id="PTHR23314:SF0">
    <property type="entry name" value="SPERM-ASSOCIATED ANTIGEN 6"/>
    <property type="match status" value="1"/>
</dbReference>
<dbReference type="InterPro" id="IPR016024">
    <property type="entry name" value="ARM-type_fold"/>
</dbReference>
<feature type="region of interest" description="Disordered" evidence="1">
    <location>
        <begin position="1"/>
        <end position="120"/>
    </location>
</feature>
<dbReference type="AlphaFoldDB" id="A0A7J6UR40"/>
<feature type="compositionally biased region" description="Basic and acidic residues" evidence="1">
    <location>
        <begin position="91"/>
        <end position="101"/>
    </location>
</feature>
<dbReference type="InterPro" id="IPR000225">
    <property type="entry name" value="Armadillo"/>
</dbReference>
<feature type="non-terminal residue" evidence="2">
    <location>
        <position position="722"/>
    </location>
</feature>
<feature type="compositionally biased region" description="Basic residues" evidence="1">
    <location>
        <begin position="1"/>
        <end position="18"/>
    </location>
</feature>
<dbReference type="GO" id="GO:0015630">
    <property type="term" value="C:microtubule cytoskeleton"/>
    <property type="evidence" value="ECO:0007669"/>
    <property type="project" value="TreeGrafter"/>
</dbReference>
<reference evidence="2 3" key="1">
    <citation type="submission" date="2020-04" db="EMBL/GenBank/DDBJ databases">
        <title>Perkinsus olseni comparative genomics.</title>
        <authorList>
            <person name="Bogema D.R."/>
        </authorList>
    </citation>
    <scope>NUCLEOTIDE SEQUENCE [LARGE SCALE GENOMIC DNA]</scope>
    <source>
        <strain evidence="2 3">ATCC PRA-207</strain>
    </source>
</reference>
<dbReference type="GO" id="GO:0003341">
    <property type="term" value="P:cilium movement"/>
    <property type="evidence" value="ECO:0007669"/>
    <property type="project" value="TreeGrafter"/>
</dbReference>
<protein>
    <submittedName>
        <fullName evidence="2">Sperm-associated antigen 6</fullName>
    </submittedName>
</protein>
<proteinExistence type="predicted"/>
<feature type="region of interest" description="Disordered" evidence="1">
    <location>
        <begin position="169"/>
        <end position="206"/>
    </location>
</feature>
<feature type="compositionally biased region" description="Basic and acidic residues" evidence="1">
    <location>
        <begin position="63"/>
        <end position="74"/>
    </location>
</feature>
<feature type="compositionally biased region" description="Basic and acidic residues" evidence="1">
    <location>
        <begin position="19"/>
        <end position="33"/>
    </location>
</feature>
<feature type="compositionally biased region" description="Basic residues" evidence="1">
    <location>
        <begin position="75"/>
        <end position="90"/>
    </location>
</feature>
<dbReference type="Gene3D" id="1.25.10.10">
    <property type="entry name" value="Leucine-rich Repeat Variant"/>
    <property type="match status" value="2"/>
</dbReference>
<feature type="compositionally biased region" description="Basic and acidic residues" evidence="1">
    <location>
        <begin position="108"/>
        <end position="120"/>
    </location>
</feature>
<dbReference type="PANTHER" id="PTHR23314">
    <property type="entry name" value="SPERM-ASSOCIATED ANTIGEN 6 ARMADILLO REPEAT-CONTAINING"/>
    <property type="match status" value="1"/>
</dbReference>
<dbReference type="Proteomes" id="UP000553632">
    <property type="component" value="Unassembled WGS sequence"/>
</dbReference>
<dbReference type="SUPFAM" id="SSF48371">
    <property type="entry name" value="ARM repeat"/>
    <property type="match status" value="1"/>
</dbReference>
<dbReference type="FunFam" id="1.25.10.10:FF:000129">
    <property type="entry name" value="sperm-associated antigen 6 isoform X1"/>
    <property type="match status" value="1"/>
</dbReference>
<keyword evidence="3" id="KW-1185">Reference proteome</keyword>
<evidence type="ECO:0000313" key="2">
    <source>
        <dbReference type="EMBL" id="KAF4759451.1"/>
    </source>
</evidence>